<keyword evidence="3" id="KW-1185">Reference proteome</keyword>
<protein>
    <recommendedName>
        <fullName evidence="1">PiggyBac transposable element-derived protein domain-containing protein</fullName>
    </recommendedName>
</protein>
<name>A0ABQ9ETJ7_TEGGR</name>
<proteinExistence type="predicted"/>
<sequence>MYLPNKPVKRGFKIFMRCDKNGYFYYYRPYLGKHDTFRGINLGESGETSLQTHEIQSFSCFLTGDYIIHLANASNNIPKCMNPVNAAIVEQNSKSILFFTYVPLVRTLYNHGIYSCGAIKKQRRIYTRTAWSKLGKSTNSNRVRDGPVCRRSNVEDDVGSFCNHPL</sequence>
<dbReference type="Proteomes" id="UP001217089">
    <property type="component" value="Unassembled WGS sequence"/>
</dbReference>
<accession>A0ABQ9ETJ7</accession>
<evidence type="ECO:0000259" key="1">
    <source>
        <dbReference type="Pfam" id="PF13843"/>
    </source>
</evidence>
<comment type="caution">
    <text evidence="2">The sequence shown here is derived from an EMBL/GenBank/DDBJ whole genome shotgun (WGS) entry which is preliminary data.</text>
</comment>
<dbReference type="InterPro" id="IPR029526">
    <property type="entry name" value="PGBD"/>
</dbReference>
<reference evidence="2 3" key="1">
    <citation type="submission" date="2022-12" db="EMBL/GenBank/DDBJ databases">
        <title>Chromosome-level genome of Tegillarca granosa.</title>
        <authorList>
            <person name="Kim J."/>
        </authorList>
    </citation>
    <scope>NUCLEOTIDE SEQUENCE [LARGE SCALE GENOMIC DNA]</scope>
    <source>
        <strain evidence="2">Teg-2019</strain>
        <tissue evidence="2">Adductor muscle</tissue>
    </source>
</reference>
<dbReference type="Pfam" id="PF13843">
    <property type="entry name" value="DDE_Tnp_1_7"/>
    <property type="match status" value="1"/>
</dbReference>
<dbReference type="EMBL" id="JARBDR010000793">
    <property type="protein sequence ID" value="KAJ8306940.1"/>
    <property type="molecule type" value="Genomic_DNA"/>
</dbReference>
<organism evidence="2 3">
    <name type="scientific">Tegillarca granosa</name>
    <name type="common">Malaysian cockle</name>
    <name type="synonym">Anadara granosa</name>
    <dbReference type="NCBI Taxonomy" id="220873"/>
    <lineage>
        <taxon>Eukaryota</taxon>
        <taxon>Metazoa</taxon>
        <taxon>Spiralia</taxon>
        <taxon>Lophotrochozoa</taxon>
        <taxon>Mollusca</taxon>
        <taxon>Bivalvia</taxon>
        <taxon>Autobranchia</taxon>
        <taxon>Pteriomorphia</taxon>
        <taxon>Arcoida</taxon>
        <taxon>Arcoidea</taxon>
        <taxon>Arcidae</taxon>
        <taxon>Tegillarca</taxon>
    </lineage>
</organism>
<evidence type="ECO:0000313" key="2">
    <source>
        <dbReference type="EMBL" id="KAJ8306940.1"/>
    </source>
</evidence>
<feature type="domain" description="PiggyBac transposable element-derived protein" evidence="1">
    <location>
        <begin position="2"/>
        <end position="130"/>
    </location>
</feature>
<gene>
    <name evidence="2" type="ORF">KUTeg_015024</name>
</gene>
<evidence type="ECO:0000313" key="3">
    <source>
        <dbReference type="Proteomes" id="UP001217089"/>
    </source>
</evidence>